<dbReference type="EMBL" id="FPIZ01000010">
    <property type="protein sequence ID" value="SFW67143.1"/>
    <property type="molecule type" value="Genomic_DNA"/>
</dbReference>
<dbReference type="Proteomes" id="UP001326715">
    <property type="component" value="Chromosome"/>
</dbReference>
<dbReference type="InterPro" id="IPR008878">
    <property type="entry name" value="Transposase_IS66_Orf2"/>
</dbReference>
<sequence length="119" mass="13865">MLSLTGYRLVLWNGATDMRLSFNGLSGLVVNEMKEDPFQYGTLYAFFNQRRTQVKILGWDIDGLGIFYKRLSRGTFGTPVYNSETRMMVLDKKDLLLILEGVEVRFRKRYERSGLHCKI</sequence>
<dbReference type="RefSeq" id="WP_072362421.1">
    <property type="nucleotide sequence ID" value="NZ_CP139972.1"/>
</dbReference>
<dbReference type="NCBIfam" id="NF033819">
    <property type="entry name" value="IS66_TnpB"/>
    <property type="match status" value="1"/>
</dbReference>
<accession>A0A1K1R4R8</accession>
<name>A0A1K1R4R8_9BACT</name>
<evidence type="ECO:0000313" key="1">
    <source>
        <dbReference type="EMBL" id="SFW67143.1"/>
    </source>
</evidence>
<dbReference type="Proteomes" id="UP000183788">
    <property type="component" value="Unassembled WGS sequence"/>
</dbReference>
<evidence type="ECO:0000313" key="3">
    <source>
        <dbReference type="Proteomes" id="UP000183788"/>
    </source>
</evidence>
<dbReference type="EMBL" id="CP140154">
    <property type="protein sequence ID" value="WQG90134.1"/>
    <property type="molecule type" value="Genomic_DNA"/>
</dbReference>
<reference evidence="1 3" key="1">
    <citation type="submission" date="2016-11" db="EMBL/GenBank/DDBJ databases">
        <authorList>
            <person name="Jaros S."/>
            <person name="Januszkiewicz K."/>
            <person name="Wedrychowicz H."/>
        </authorList>
    </citation>
    <scope>NUCLEOTIDE SEQUENCE [LARGE SCALE GENOMIC DNA]</scope>
    <source>
        <strain evidence="1 3">DSM 784</strain>
    </source>
</reference>
<dbReference type="Pfam" id="PF05717">
    <property type="entry name" value="TnpB_IS66"/>
    <property type="match status" value="1"/>
</dbReference>
<organism evidence="1 3">
    <name type="scientific">Chitinophaga sancti</name>
    <dbReference type="NCBI Taxonomy" id="1004"/>
    <lineage>
        <taxon>Bacteria</taxon>
        <taxon>Pseudomonadati</taxon>
        <taxon>Bacteroidota</taxon>
        <taxon>Chitinophagia</taxon>
        <taxon>Chitinophagales</taxon>
        <taxon>Chitinophagaceae</taxon>
        <taxon>Chitinophaga</taxon>
    </lineage>
</organism>
<gene>
    <name evidence="2" type="primary">tnpB</name>
    <name evidence="1" type="ORF">SAMN05661012_03402</name>
    <name evidence="2" type="ORF">SR876_01385</name>
</gene>
<dbReference type="STRING" id="1004.SAMN05661012_03402"/>
<dbReference type="PANTHER" id="PTHR36455">
    <property type="match status" value="1"/>
</dbReference>
<evidence type="ECO:0000313" key="4">
    <source>
        <dbReference type="Proteomes" id="UP001326715"/>
    </source>
</evidence>
<dbReference type="PANTHER" id="PTHR36455:SF1">
    <property type="entry name" value="BLR8292 PROTEIN"/>
    <property type="match status" value="1"/>
</dbReference>
<proteinExistence type="predicted"/>
<dbReference type="OrthoDB" id="4956084at2"/>
<reference evidence="2 4" key="2">
    <citation type="submission" date="2023-11" db="EMBL/GenBank/DDBJ databases">
        <title>MicrobeMod: A computational toolkit for identifying prokaryotic methylation and restriction-modification with nanopore sequencing.</title>
        <authorList>
            <person name="Crits-Christoph A."/>
            <person name="Kang S.C."/>
            <person name="Lee H."/>
            <person name="Ostrov N."/>
        </authorList>
    </citation>
    <scope>NUCLEOTIDE SEQUENCE [LARGE SCALE GENOMIC DNA]</scope>
    <source>
        <strain evidence="2 4">ATCC 23090</strain>
    </source>
</reference>
<keyword evidence="4" id="KW-1185">Reference proteome</keyword>
<protein>
    <submittedName>
        <fullName evidence="1">IS66 Orf2 like protein</fullName>
    </submittedName>
    <submittedName>
        <fullName evidence="2">IS66 family insertion sequence element accessory protein TnpB</fullName>
    </submittedName>
</protein>
<evidence type="ECO:0000313" key="2">
    <source>
        <dbReference type="EMBL" id="WQG90134.1"/>
    </source>
</evidence>
<dbReference type="AlphaFoldDB" id="A0A1K1R4R8"/>